<sequence length="93" mass="10464">MAPFHPAILHYTRLLLVDRRPDPWLACRVVGTGLRRVGLRVPRLLRCNKKSHKSPLFASRLVGSHPLMDHFPAVAINGWILTMGVVVCAVSFR</sequence>
<reference evidence="2 3" key="1">
    <citation type="submission" date="2019-04" db="EMBL/GenBank/DDBJ databases">
        <title>Friends and foes A comparative genomics studyof 23 Aspergillus species from section Flavi.</title>
        <authorList>
            <consortium name="DOE Joint Genome Institute"/>
            <person name="Kjaerbolling I."/>
            <person name="Vesth T."/>
            <person name="Frisvad J.C."/>
            <person name="Nybo J.L."/>
            <person name="Theobald S."/>
            <person name="Kildgaard S."/>
            <person name="Isbrandt T."/>
            <person name="Kuo A."/>
            <person name="Sato A."/>
            <person name="Lyhne E.K."/>
            <person name="Kogle M.E."/>
            <person name="Wiebenga A."/>
            <person name="Kun R.S."/>
            <person name="Lubbers R.J."/>
            <person name="Makela M.R."/>
            <person name="Barry K."/>
            <person name="Chovatia M."/>
            <person name="Clum A."/>
            <person name="Daum C."/>
            <person name="Haridas S."/>
            <person name="He G."/>
            <person name="LaButti K."/>
            <person name="Lipzen A."/>
            <person name="Mondo S."/>
            <person name="Riley R."/>
            <person name="Salamov A."/>
            <person name="Simmons B.A."/>
            <person name="Magnuson J.K."/>
            <person name="Henrissat B."/>
            <person name="Mortensen U.H."/>
            <person name="Larsen T.O."/>
            <person name="Devries R.P."/>
            <person name="Grigoriev I.V."/>
            <person name="Machida M."/>
            <person name="Baker S.E."/>
            <person name="Andersen M.R."/>
        </authorList>
    </citation>
    <scope>NUCLEOTIDE SEQUENCE [LARGE SCALE GENOMIC DNA]</scope>
    <source>
        <strain evidence="2 3">CBS 763.97</strain>
    </source>
</reference>
<keyword evidence="1" id="KW-1133">Transmembrane helix</keyword>
<gene>
    <name evidence="2" type="ORF">BDV27DRAFT_130141</name>
</gene>
<keyword evidence="1" id="KW-0812">Transmembrane</keyword>
<dbReference type="EMBL" id="ML737679">
    <property type="protein sequence ID" value="KAE8363315.1"/>
    <property type="molecule type" value="Genomic_DNA"/>
</dbReference>
<protein>
    <submittedName>
        <fullName evidence="2">Uncharacterized protein</fullName>
    </submittedName>
</protein>
<keyword evidence="1" id="KW-0472">Membrane</keyword>
<organism evidence="2 3">
    <name type="scientific">Aspergillus caelatus</name>
    <dbReference type="NCBI Taxonomy" id="61420"/>
    <lineage>
        <taxon>Eukaryota</taxon>
        <taxon>Fungi</taxon>
        <taxon>Dikarya</taxon>
        <taxon>Ascomycota</taxon>
        <taxon>Pezizomycotina</taxon>
        <taxon>Eurotiomycetes</taxon>
        <taxon>Eurotiomycetidae</taxon>
        <taxon>Eurotiales</taxon>
        <taxon>Aspergillaceae</taxon>
        <taxon>Aspergillus</taxon>
        <taxon>Aspergillus subgen. Circumdati</taxon>
    </lineage>
</organism>
<keyword evidence="3" id="KW-1185">Reference proteome</keyword>
<evidence type="ECO:0000313" key="2">
    <source>
        <dbReference type="EMBL" id="KAE8363315.1"/>
    </source>
</evidence>
<dbReference type="GeneID" id="43651807"/>
<dbReference type="OrthoDB" id="10419785at2759"/>
<dbReference type="AlphaFoldDB" id="A0A5N7A0U5"/>
<feature type="transmembrane region" description="Helical" evidence="1">
    <location>
        <begin position="71"/>
        <end position="92"/>
    </location>
</feature>
<accession>A0A5N7A0U5</accession>
<name>A0A5N7A0U5_9EURO</name>
<dbReference type="RefSeq" id="XP_031926396.1">
    <property type="nucleotide sequence ID" value="XM_032067361.1"/>
</dbReference>
<proteinExistence type="predicted"/>
<evidence type="ECO:0000313" key="3">
    <source>
        <dbReference type="Proteomes" id="UP000326268"/>
    </source>
</evidence>
<evidence type="ECO:0000256" key="1">
    <source>
        <dbReference type="SAM" id="Phobius"/>
    </source>
</evidence>
<dbReference type="Proteomes" id="UP000326268">
    <property type="component" value="Unassembled WGS sequence"/>
</dbReference>